<dbReference type="Pfam" id="PF03992">
    <property type="entry name" value="ABM"/>
    <property type="match status" value="1"/>
</dbReference>
<dbReference type="PROSITE" id="PS51725">
    <property type="entry name" value="ABM"/>
    <property type="match status" value="1"/>
</dbReference>
<dbReference type="InterPro" id="IPR050744">
    <property type="entry name" value="AI-2_Isomerase_LsrG"/>
</dbReference>
<gene>
    <name evidence="2" type="ORF">MPL1032_30179</name>
</gene>
<dbReference type="GO" id="GO:0003824">
    <property type="term" value="F:catalytic activity"/>
    <property type="evidence" value="ECO:0007669"/>
    <property type="project" value="TreeGrafter"/>
</dbReference>
<dbReference type="SUPFAM" id="SSF54909">
    <property type="entry name" value="Dimeric alpha+beta barrel"/>
    <property type="match status" value="1"/>
</dbReference>
<organism evidence="2 3">
    <name type="scientific">Mesorhizobium plurifarium</name>
    <dbReference type="NCBI Taxonomy" id="69974"/>
    <lineage>
        <taxon>Bacteria</taxon>
        <taxon>Pseudomonadati</taxon>
        <taxon>Pseudomonadota</taxon>
        <taxon>Alphaproteobacteria</taxon>
        <taxon>Hyphomicrobiales</taxon>
        <taxon>Phyllobacteriaceae</taxon>
        <taxon>Mesorhizobium</taxon>
    </lineage>
</organism>
<feature type="domain" description="ABM" evidence="1">
    <location>
        <begin position="5"/>
        <end position="94"/>
    </location>
</feature>
<dbReference type="EMBL" id="CCND01000023">
    <property type="protein sequence ID" value="CDX60318.1"/>
    <property type="molecule type" value="Genomic_DNA"/>
</dbReference>
<evidence type="ECO:0000313" key="3">
    <source>
        <dbReference type="Proteomes" id="UP000182888"/>
    </source>
</evidence>
<reference evidence="3" key="1">
    <citation type="submission" date="2014-08" db="EMBL/GenBank/DDBJ databases">
        <authorList>
            <person name="Edwards T."/>
        </authorList>
    </citation>
    <scope>NUCLEOTIDE SEQUENCE [LARGE SCALE GENOMIC DNA]</scope>
</reference>
<accession>A0A0K2W3L6</accession>
<dbReference type="InterPro" id="IPR011008">
    <property type="entry name" value="Dimeric_a/b-barrel"/>
</dbReference>
<dbReference type="PANTHER" id="PTHR33336">
    <property type="entry name" value="QUINOL MONOOXYGENASE YGIN-RELATED"/>
    <property type="match status" value="1"/>
</dbReference>
<proteinExistence type="predicted"/>
<dbReference type="InterPro" id="IPR007138">
    <property type="entry name" value="ABM_dom"/>
</dbReference>
<dbReference type="PANTHER" id="PTHR33336:SF3">
    <property type="entry name" value="ABM DOMAIN-CONTAINING PROTEIN"/>
    <property type="match status" value="1"/>
</dbReference>
<dbReference type="AlphaFoldDB" id="A0A0K2W3L6"/>
<sequence>MEVPYTVIGTVVAKPETREELQAILSGFVEPTRAEEGCINYDFHVDAADPCVFMFYENWRSKDDLDRHLAMPHLKPLFGRLDDLVARPVDVRRFVMLSRMAT</sequence>
<dbReference type="Proteomes" id="UP000182888">
    <property type="component" value="Unassembled WGS sequence"/>
</dbReference>
<evidence type="ECO:0000259" key="1">
    <source>
        <dbReference type="PROSITE" id="PS51725"/>
    </source>
</evidence>
<protein>
    <recommendedName>
        <fullName evidence="1">ABM domain-containing protein</fullName>
    </recommendedName>
</protein>
<evidence type="ECO:0000313" key="2">
    <source>
        <dbReference type="EMBL" id="CDX60318.1"/>
    </source>
</evidence>
<dbReference type="Gene3D" id="3.30.70.100">
    <property type="match status" value="1"/>
</dbReference>
<name>A0A0K2W3L6_MESPL</name>